<dbReference type="SMART" id="SM00184">
    <property type="entry name" value="RING"/>
    <property type="match status" value="1"/>
</dbReference>
<protein>
    <recommendedName>
        <fullName evidence="2">RING-type E3 ubiquitin transferase</fullName>
        <ecNumber evidence="2">2.3.2.27</ecNumber>
    </recommendedName>
</protein>
<proteinExistence type="predicted"/>
<keyword evidence="11" id="KW-0436">Ligase</keyword>
<name>A0A2P6R2V5_ROSCH</name>
<evidence type="ECO:0000256" key="9">
    <source>
        <dbReference type="SAM" id="MobiDB-lite"/>
    </source>
</evidence>
<keyword evidence="4" id="KW-0479">Metal-binding</keyword>
<dbReference type="Pfam" id="PF13639">
    <property type="entry name" value="zf-RING_2"/>
    <property type="match status" value="1"/>
</dbReference>
<dbReference type="InterPro" id="IPR001841">
    <property type="entry name" value="Znf_RING"/>
</dbReference>
<keyword evidence="5 8" id="KW-0863">Zinc-finger</keyword>
<evidence type="ECO:0000256" key="6">
    <source>
        <dbReference type="ARBA" id="ARBA00022786"/>
    </source>
</evidence>
<accession>A0A2P6R2V5</accession>
<dbReference type="PROSITE" id="PS50089">
    <property type="entry name" value="ZF_RING_2"/>
    <property type="match status" value="1"/>
</dbReference>
<reference evidence="11 12" key="1">
    <citation type="journal article" date="2018" name="Nat. Genet.">
        <title>The Rosa genome provides new insights in the design of modern roses.</title>
        <authorList>
            <person name="Bendahmane M."/>
        </authorList>
    </citation>
    <scope>NUCLEOTIDE SEQUENCE [LARGE SCALE GENOMIC DNA]</scope>
    <source>
        <strain evidence="12">cv. Old Blush</strain>
    </source>
</reference>
<evidence type="ECO:0000256" key="4">
    <source>
        <dbReference type="ARBA" id="ARBA00022723"/>
    </source>
</evidence>
<gene>
    <name evidence="11" type="ORF">RchiOBHm_Chr4g0439691</name>
</gene>
<evidence type="ECO:0000256" key="7">
    <source>
        <dbReference type="ARBA" id="ARBA00022833"/>
    </source>
</evidence>
<sequence length="211" mass="22835">MASDAAVSQFASFFDRLRRDRDLPPIIPFIMGLAVAGSTAGSDLQQTDDRRPERVNRLVVVNRDEQNMVVIESGSGGIDSLMRQLAKDGHPPASKASIAAMPTVTVAESGRECPICLDQFEVGGEAKEMPCSHLFHGDCVEKWLKVHGTCPVCRFTMPADEEEEPEKKNEPGISVSIFIRATSEESDRIGDSGDSTPSEAAADDDGDHMQS</sequence>
<organism evidence="11 12">
    <name type="scientific">Rosa chinensis</name>
    <name type="common">China rose</name>
    <dbReference type="NCBI Taxonomy" id="74649"/>
    <lineage>
        <taxon>Eukaryota</taxon>
        <taxon>Viridiplantae</taxon>
        <taxon>Streptophyta</taxon>
        <taxon>Embryophyta</taxon>
        <taxon>Tracheophyta</taxon>
        <taxon>Spermatophyta</taxon>
        <taxon>Magnoliopsida</taxon>
        <taxon>eudicotyledons</taxon>
        <taxon>Gunneridae</taxon>
        <taxon>Pentapetalae</taxon>
        <taxon>rosids</taxon>
        <taxon>fabids</taxon>
        <taxon>Rosales</taxon>
        <taxon>Rosaceae</taxon>
        <taxon>Rosoideae</taxon>
        <taxon>Rosoideae incertae sedis</taxon>
        <taxon>Rosa</taxon>
    </lineage>
</organism>
<dbReference type="Gramene" id="PRQ40773">
    <property type="protein sequence ID" value="PRQ40773"/>
    <property type="gene ID" value="RchiOBHm_Chr4g0439691"/>
</dbReference>
<dbReference type="STRING" id="74649.A0A2P6R2V5"/>
<feature type="compositionally biased region" description="Acidic residues" evidence="9">
    <location>
        <begin position="201"/>
        <end position="211"/>
    </location>
</feature>
<dbReference type="GO" id="GO:0061630">
    <property type="term" value="F:ubiquitin protein ligase activity"/>
    <property type="evidence" value="ECO:0007669"/>
    <property type="project" value="UniProtKB-EC"/>
</dbReference>
<feature type="compositionally biased region" description="Basic and acidic residues" evidence="9">
    <location>
        <begin position="182"/>
        <end position="191"/>
    </location>
</feature>
<dbReference type="InterPro" id="IPR013083">
    <property type="entry name" value="Znf_RING/FYVE/PHD"/>
</dbReference>
<comment type="caution">
    <text evidence="11">The sequence shown here is derived from an EMBL/GenBank/DDBJ whole genome shotgun (WGS) entry which is preliminary data.</text>
</comment>
<dbReference type="AlphaFoldDB" id="A0A2P6R2V5"/>
<evidence type="ECO:0000256" key="2">
    <source>
        <dbReference type="ARBA" id="ARBA00012483"/>
    </source>
</evidence>
<dbReference type="Proteomes" id="UP000238479">
    <property type="component" value="Chromosome 4"/>
</dbReference>
<evidence type="ECO:0000256" key="1">
    <source>
        <dbReference type="ARBA" id="ARBA00000900"/>
    </source>
</evidence>
<dbReference type="OMA" id="HERIILI"/>
<evidence type="ECO:0000256" key="5">
    <source>
        <dbReference type="ARBA" id="ARBA00022771"/>
    </source>
</evidence>
<dbReference type="GO" id="GO:0061635">
    <property type="term" value="P:regulation of protein complex stability"/>
    <property type="evidence" value="ECO:0007669"/>
    <property type="project" value="EnsemblPlants"/>
</dbReference>
<feature type="region of interest" description="Disordered" evidence="9">
    <location>
        <begin position="181"/>
        <end position="211"/>
    </location>
</feature>
<keyword evidence="3 11" id="KW-0808">Transferase</keyword>
<dbReference type="SUPFAM" id="SSF57850">
    <property type="entry name" value="RING/U-box"/>
    <property type="match status" value="1"/>
</dbReference>
<dbReference type="EMBL" id="PDCK01000042">
    <property type="protein sequence ID" value="PRQ40773.1"/>
    <property type="molecule type" value="Genomic_DNA"/>
</dbReference>
<keyword evidence="7" id="KW-0862">Zinc</keyword>
<dbReference type="GO" id="GO:0051865">
    <property type="term" value="P:protein autoubiquitination"/>
    <property type="evidence" value="ECO:0007669"/>
    <property type="project" value="EnsemblPlants"/>
</dbReference>
<keyword evidence="6" id="KW-0833">Ubl conjugation pathway</keyword>
<dbReference type="GO" id="GO:0005829">
    <property type="term" value="C:cytosol"/>
    <property type="evidence" value="ECO:0007669"/>
    <property type="project" value="EnsemblPlants"/>
</dbReference>
<keyword evidence="12" id="KW-1185">Reference proteome</keyword>
<dbReference type="PANTHER" id="PTHR15710">
    <property type="entry name" value="E3 UBIQUITIN-PROTEIN LIGASE PRAJA"/>
    <property type="match status" value="1"/>
</dbReference>
<dbReference type="FunFam" id="3.30.40.10:FF:000127">
    <property type="entry name" value="E3 ubiquitin-protein ligase RNF181"/>
    <property type="match status" value="1"/>
</dbReference>
<comment type="catalytic activity">
    <reaction evidence="1">
        <text>S-ubiquitinyl-[E2 ubiquitin-conjugating enzyme]-L-cysteine + [acceptor protein]-L-lysine = [E2 ubiquitin-conjugating enzyme]-L-cysteine + N(6)-ubiquitinyl-[acceptor protein]-L-lysine.</text>
        <dbReference type="EC" id="2.3.2.27"/>
    </reaction>
</comment>
<keyword evidence="11" id="KW-0012">Acyltransferase</keyword>
<evidence type="ECO:0000256" key="8">
    <source>
        <dbReference type="PROSITE-ProRule" id="PRU00175"/>
    </source>
</evidence>
<dbReference type="GO" id="GO:0071629">
    <property type="term" value="P:cytoplasm protein quality control by the ubiquitin-proteasome system"/>
    <property type="evidence" value="ECO:0007669"/>
    <property type="project" value="EnsemblPlants"/>
</dbReference>
<dbReference type="GO" id="GO:0016874">
    <property type="term" value="F:ligase activity"/>
    <property type="evidence" value="ECO:0007669"/>
    <property type="project" value="UniProtKB-KW"/>
</dbReference>
<evidence type="ECO:0000313" key="12">
    <source>
        <dbReference type="Proteomes" id="UP000238479"/>
    </source>
</evidence>
<evidence type="ECO:0000256" key="3">
    <source>
        <dbReference type="ARBA" id="ARBA00022679"/>
    </source>
</evidence>
<dbReference type="OrthoDB" id="8062037at2759"/>
<evidence type="ECO:0000313" key="11">
    <source>
        <dbReference type="EMBL" id="PRQ40773.1"/>
    </source>
</evidence>
<feature type="domain" description="RING-type" evidence="10">
    <location>
        <begin position="113"/>
        <end position="154"/>
    </location>
</feature>
<evidence type="ECO:0000259" key="10">
    <source>
        <dbReference type="PROSITE" id="PS50089"/>
    </source>
</evidence>
<dbReference type="GO" id="GO:0000209">
    <property type="term" value="P:protein polyubiquitination"/>
    <property type="evidence" value="ECO:0007669"/>
    <property type="project" value="EnsemblPlants"/>
</dbReference>
<dbReference type="GO" id="GO:0051787">
    <property type="term" value="F:misfolded protein binding"/>
    <property type="evidence" value="ECO:0007669"/>
    <property type="project" value="EnsemblPlants"/>
</dbReference>
<dbReference type="EC" id="2.3.2.27" evidence="2"/>
<dbReference type="GO" id="GO:0008270">
    <property type="term" value="F:zinc ion binding"/>
    <property type="evidence" value="ECO:0007669"/>
    <property type="project" value="UniProtKB-KW"/>
</dbReference>
<dbReference type="PANTHER" id="PTHR15710:SF132">
    <property type="entry name" value="E3 UBIQUITIN-PROTEIN LIGASE MPSR1"/>
    <property type="match status" value="1"/>
</dbReference>
<dbReference type="Gene3D" id="3.30.40.10">
    <property type="entry name" value="Zinc/RING finger domain, C3HC4 (zinc finger)"/>
    <property type="match status" value="1"/>
</dbReference>